<evidence type="ECO:0000259" key="7">
    <source>
        <dbReference type="PROSITE" id="PS50042"/>
    </source>
</evidence>
<sequence length="429" mass="47714">MPLPARLGKYEIRQLIGEGATSAVYLAWDPFNQRDVAIKQLHPEALSNCESGRLYRHLLQNEAAFAGKLVHPHIVQILDAVVGEDMAYIVMEYVPGGTLVELARPGRLPAFDRLIEIIFKCTRALDYAFRQGVTHRDIKPANILLATPDGTDIRITDFGAALHTASDTTQVAGVGSPAYMSPQQVREMPLDHRTDIYSLGVVMFQLLTGRLPFESDNNYSLLYRIANEPAPLPSALRADVPEPLDAIVRRAMEKDLDRRYQTWAEFSHDLALAFRNRSIDVGHQRIPDTEKFETLRGMPFFREFTDAELWEVIALSQWSHAQPGTVLMKEGEAGNHVCFLAAGEARVKKRGRLLNVLTAGECFGEVALFSAASGVRSASVEAETDVAIITIRARALQRASNTCRMHFYKAFLEVLATRLSLASARIANL</sequence>
<gene>
    <name evidence="8" type="ORF">ACFPTN_10045</name>
</gene>
<dbReference type="PANTHER" id="PTHR24348">
    <property type="entry name" value="SERINE/THREONINE-PROTEIN KINASE UNC-51-RELATED"/>
    <property type="match status" value="1"/>
</dbReference>
<dbReference type="PROSITE" id="PS00108">
    <property type="entry name" value="PROTEIN_KINASE_ST"/>
    <property type="match status" value="1"/>
</dbReference>
<dbReference type="PANTHER" id="PTHR24348:SF68">
    <property type="entry name" value="SERINE_THREONINE-PROTEIN KINASE ATG1C"/>
    <property type="match status" value="1"/>
</dbReference>
<evidence type="ECO:0000256" key="5">
    <source>
        <dbReference type="PROSITE-ProRule" id="PRU10141"/>
    </source>
</evidence>
<dbReference type="Gene3D" id="3.30.200.20">
    <property type="entry name" value="Phosphorylase Kinase, domain 1"/>
    <property type="match status" value="1"/>
</dbReference>
<dbReference type="InterPro" id="IPR000719">
    <property type="entry name" value="Prot_kinase_dom"/>
</dbReference>
<dbReference type="InterPro" id="IPR011009">
    <property type="entry name" value="Kinase-like_dom_sf"/>
</dbReference>
<evidence type="ECO:0000313" key="8">
    <source>
        <dbReference type="EMBL" id="MFC5769712.1"/>
    </source>
</evidence>
<dbReference type="EMBL" id="JBHSOG010000032">
    <property type="protein sequence ID" value="MFC5769712.1"/>
    <property type="molecule type" value="Genomic_DNA"/>
</dbReference>
<dbReference type="Proteomes" id="UP001595974">
    <property type="component" value="Unassembled WGS sequence"/>
</dbReference>
<evidence type="ECO:0000313" key="9">
    <source>
        <dbReference type="Proteomes" id="UP001595974"/>
    </source>
</evidence>
<dbReference type="Pfam" id="PF00027">
    <property type="entry name" value="cNMP_binding"/>
    <property type="match status" value="1"/>
</dbReference>
<accession>A0ABW1AQZ6</accession>
<evidence type="ECO:0000256" key="4">
    <source>
        <dbReference type="ARBA" id="ARBA00022992"/>
    </source>
</evidence>
<feature type="domain" description="Protein kinase" evidence="6">
    <location>
        <begin position="10"/>
        <end position="271"/>
    </location>
</feature>
<dbReference type="PROSITE" id="PS50042">
    <property type="entry name" value="CNMP_BINDING_3"/>
    <property type="match status" value="1"/>
</dbReference>
<keyword evidence="2 5" id="KW-0547">Nucleotide-binding</keyword>
<dbReference type="Gene3D" id="2.60.120.10">
    <property type="entry name" value="Jelly Rolls"/>
    <property type="match status" value="1"/>
</dbReference>
<evidence type="ECO:0000256" key="1">
    <source>
        <dbReference type="ARBA" id="ARBA00022535"/>
    </source>
</evidence>
<feature type="binding site" evidence="5">
    <location>
        <position position="39"/>
    </location>
    <ligand>
        <name>ATP</name>
        <dbReference type="ChEBI" id="CHEBI:30616"/>
    </ligand>
</feature>
<keyword evidence="9" id="KW-1185">Reference proteome</keyword>
<dbReference type="CDD" id="cd00038">
    <property type="entry name" value="CAP_ED"/>
    <property type="match status" value="1"/>
</dbReference>
<dbReference type="GO" id="GO:0016301">
    <property type="term" value="F:kinase activity"/>
    <property type="evidence" value="ECO:0007669"/>
    <property type="project" value="UniProtKB-KW"/>
</dbReference>
<dbReference type="InterPro" id="IPR000595">
    <property type="entry name" value="cNMP-bd_dom"/>
</dbReference>
<dbReference type="Pfam" id="PF00069">
    <property type="entry name" value="Pkinase"/>
    <property type="match status" value="1"/>
</dbReference>
<dbReference type="PROSITE" id="PS50011">
    <property type="entry name" value="PROTEIN_KINASE_DOM"/>
    <property type="match status" value="1"/>
</dbReference>
<dbReference type="InterPro" id="IPR018488">
    <property type="entry name" value="cNMP-bd_CS"/>
</dbReference>
<dbReference type="SMART" id="SM00220">
    <property type="entry name" value="S_TKc"/>
    <property type="match status" value="1"/>
</dbReference>
<dbReference type="SMART" id="SM00100">
    <property type="entry name" value="cNMP"/>
    <property type="match status" value="1"/>
</dbReference>
<dbReference type="SUPFAM" id="SSF56112">
    <property type="entry name" value="Protein kinase-like (PK-like)"/>
    <property type="match status" value="1"/>
</dbReference>
<keyword evidence="4" id="KW-0142">cGMP-binding</keyword>
<dbReference type="InterPro" id="IPR008271">
    <property type="entry name" value="Ser/Thr_kinase_AS"/>
</dbReference>
<keyword evidence="1" id="KW-0140">cGMP</keyword>
<name>A0ABW1AQZ6_9RHOO</name>
<feature type="domain" description="Cyclic nucleotide-binding" evidence="7">
    <location>
        <begin position="300"/>
        <end position="398"/>
    </location>
</feature>
<dbReference type="PROSITE" id="PS00107">
    <property type="entry name" value="PROTEIN_KINASE_ATP"/>
    <property type="match status" value="1"/>
</dbReference>
<keyword evidence="8" id="KW-0808">Transferase</keyword>
<evidence type="ECO:0000256" key="3">
    <source>
        <dbReference type="ARBA" id="ARBA00022840"/>
    </source>
</evidence>
<dbReference type="RefSeq" id="WP_096445268.1">
    <property type="nucleotide sequence ID" value="NZ_JBHSOG010000032.1"/>
</dbReference>
<dbReference type="InterPro" id="IPR014710">
    <property type="entry name" value="RmlC-like_jellyroll"/>
</dbReference>
<comment type="caution">
    <text evidence="8">The sequence shown here is derived from an EMBL/GenBank/DDBJ whole genome shotgun (WGS) entry which is preliminary data.</text>
</comment>
<reference evidence="9" key="1">
    <citation type="journal article" date="2019" name="Int. J. Syst. Evol. Microbiol.">
        <title>The Global Catalogue of Microorganisms (GCM) 10K type strain sequencing project: providing services to taxonomists for standard genome sequencing and annotation.</title>
        <authorList>
            <consortium name="The Broad Institute Genomics Platform"/>
            <consortium name="The Broad Institute Genome Sequencing Center for Infectious Disease"/>
            <person name="Wu L."/>
            <person name="Ma J."/>
        </authorList>
    </citation>
    <scope>NUCLEOTIDE SEQUENCE [LARGE SCALE GENOMIC DNA]</scope>
    <source>
        <strain evidence="9">SHR3</strain>
    </source>
</reference>
<dbReference type="InterPro" id="IPR017441">
    <property type="entry name" value="Protein_kinase_ATP_BS"/>
</dbReference>
<dbReference type="CDD" id="cd14014">
    <property type="entry name" value="STKc_PknB_like"/>
    <property type="match status" value="1"/>
</dbReference>
<proteinExistence type="predicted"/>
<evidence type="ECO:0000259" key="6">
    <source>
        <dbReference type="PROSITE" id="PS50011"/>
    </source>
</evidence>
<dbReference type="SUPFAM" id="SSF51206">
    <property type="entry name" value="cAMP-binding domain-like"/>
    <property type="match status" value="1"/>
</dbReference>
<dbReference type="InterPro" id="IPR045269">
    <property type="entry name" value="Atg1-like"/>
</dbReference>
<dbReference type="Gene3D" id="1.10.510.10">
    <property type="entry name" value="Transferase(Phosphotransferase) domain 1"/>
    <property type="match status" value="1"/>
</dbReference>
<organism evidence="8 9">
    <name type="scientific">Thauera sinica</name>
    <dbReference type="NCBI Taxonomy" id="2665146"/>
    <lineage>
        <taxon>Bacteria</taxon>
        <taxon>Pseudomonadati</taxon>
        <taxon>Pseudomonadota</taxon>
        <taxon>Betaproteobacteria</taxon>
        <taxon>Rhodocyclales</taxon>
        <taxon>Zoogloeaceae</taxon>
        <taxon>Thauera</taxon>
    </lineage>
</organism>
<evidence type="ECO:0000256" key="2">
    <source>
        <dbReference type="ARBA" id="ARBA00022741"/>
    </source>
</evidence>
<dbReference type="InterPro" id="IPR018490">
    <property type="entry name" value="cNMP-bd_dom_sf"/>
</dbReference>
<protein>
    <submittedName>
        <fullName evidence="8">Protein kinase</fullName>
    </submittedName>
</protein>
<dbReference type="PROSITE" id="PS00889">
    <property type="entry name" value="CNMP_BINDING_2"/>
    <property type="match status" value="1"/>
</dbReference>
<keyword evidence="3 5" id="KW-0067">ATP-binding</keyword>
<keyword evidence="8" id="KW-0418">Kinase</keyword>